<dbReference type="InterPro" id="IPR041539">
    <property type="entry name" value="CxC5"/>
</dbReference>
<evidence type="ECO:0008006" key="5">
    <source>
        <dbReference type="Google" id="ProtNLM"/>
    </source>
</evidence>
<dbReference type="STRING" id="945553.A0A0D2LSE6"/>
<keyword evidence="4" id="KW-1185">Reference proteome</keyword>
<accession>A0A0D2LSE6</accession>
<evidence type="ECO:0000313" key="4">
    <source>
        <dbReference type="Proteomes" id="UP000054270"/>
    </source>
</evidence>
<evidence type="ECO:0000259" key="2">
    <source>
        <dbReference type="Pfam" id="PF18721"/>
    </source>
</evidence>
<dbReference type="EMBL" id="KN817721">
    <property type="protein sequence ID" value="KJA13703.1"/>
    <property type="molecule type" value="Genomic_DNA"/>
</dbReference>
<gene>
    <name evidence="3" type="ORF">HYPSUDRAFT_72910</name>
</gene>
<dbReference type="OrthoDB" id="2639189at2759"/>
<dbReference type="AlphaFoldDB" id="A0A0D2LSE6"/>
<dbReference type="OMA" id="IGMCVDV"/>
<feature type="domain" description="CxC5 like cysteine cluster associated with KDZ" evidence="1">
    <location>
        <begin position="112"/>
        <end position="229"/>
    </location>
</feature>
<proteinExistence type="predicted"/>
<feature type="domain" description="CxC6 like cysteine cluster associated with KDZ" evidence="2">
    <location>
        <begin position="328"/>
        <end position="393"/>
    </location>
</feature>
<reference evidence="4" key="1">
    <citation type="submission" date="2014-04" db="EMBL/GenBank/DDBJ databases">
        <title>Evolutionary Origins and Diversification of the Mycorrhizal Mutualists.</title>
        <authorList>
            <consortium name="DOE Joint Genome Institute"/>
            <consortium name="Mycorrhizal Genomics Consortium"/>
            <person name="Kohler A."/>
            <person name="Kuo A."/>
            <person name="Nagy L.G."/>
            <person name="Floudas D."/>
            <person name="Copeland A."/>
            <person name="Barry K.W."/>
            <person name="Cichocki N."/>
            <person name="Veneault-Fourrey C."/>
            <person name="LaButti K."/>
            <person name="Lindquist E.A."/>
            <person name="Lipzen A."/>
            <person name="Lundell T."/>
            <person name="Morin E."/>
            <person name="Murat C."/>
            <person name="Riley R."/>
            <person name="Ohm R."/>
            <person name="Sun H."/>
            <person name="Tunlid A."/>
            <person name="Henrissat B."/>
            <person name="Grigoriev I.V."/>
            <person name="Hibbett D.S."/>
            <person name="Martin F."/>
        </authorList>
    </citation>
    <scope>NUCLEOTIDE SEQUENCE [LARGE SCALE GENOMIC DNA]</scope>
    <source>
        <strain evidence="4">FD-334 SS-4</strain>
    </source>
</reference>
<evidence type="ECO:0000313" key="3">
    <source>
        <dbReference type="EMBL" id="KJA13703.1"/>
    </source>
</evidence>
<sequence>MSILVVLEALGANPQLKSIEFKTVSQYIRLIPHLKNIISLPQPVNESTDGDWPPLCLPPSIVKFFSQAFGLSCEDIQNIWDILKEVTWESELVALTPSDYMIFKLYGWDFGITAVSIFPPSTVCRTHGCQNHDVPLKKEVARRVVVYTLATGVQPAWEARLYCSKCNTSYHNNFSVHQEVQTYYPGIPTYVQVGNHQFVERKVIDLWIAQMYQGWFSASNSSKLYEMAFADQEYLKQDEWQFGSKLSVEHVWDAFTVFSLLQSKEQYGEVLEATHIGEQKDRFTEAMEERNCKFILEGQPEAVHHMCDGCFITYVDDNGDNKTCQAIVGDGLSIGRPCCGVFRCINPLQSNQHRFCKQHYAEHNVCAIVGCSDPISDAKQKSCSNPVHQAMEKKNKEKGKAAFILKEQYQKYQLQHPDEGSNLTTHDSTVDEHLEWFEVESNGDVHIFNEPDPGTIGGGTLDDVEEPCPSKSVHGNGKPVKACFGRRRTHNEQTLVHPCGVIFARATMFGAETVSNFLVMLRNAFSVPGARKPEHVFYDTNCDARQQAENDPWFKDIGMCVDVWHFLNKHKVTHEYCQKDCNPYMYKELQDENGQWTFNTSVAEQTNAWLQGYHSMCREMLPARFDFFLDEMIRLKNIEVIAKLAKRGKNPREYDL</sequence>
<evidence type="ECO:0000259" key="1">
    <source>
        <dbReference type="Pfam" id="PF18718"/>
    </source>
</evidence>
<dbReference type="Pfam" id="PF18721">
    <property type="entry name" value="CxC6"/>
    <property type="match status" value="1"/>
</dbReference>
<protein>
    <recommendedName>
        <fullName evidence="5">CxC5 like cysteine cluster associated with KDZ domain-containing protein</fullName>
    </recommendedName>
</protein>
<dbReference type="Pfam" id="PF18718">
    <property type="entry name" value="CxC5"/>
    <property type="match status" value="1"/>
</dbReference>
<dbReference type="InterPro" id="IPR040898">
    <property type="entry name" value="CxC6"/>
</dbReference>
<dbReference type="Proteomes" id="UP000054270">
    <property type="component" value="Unassembled WGS sequence"/>
</dbReference>
<name>A0A0D2LSE6_HYPSF</name>
<organism evidence="3 4">
    <name type="scientific">Hypholoma sublateritium (strain FD-334 SS-4)</name>
    <dbReference type="NCBI Taxonomy" id="945553"/>
    <lineage>
        <taxon>Eukaryota</taxon>
        <taxon>Fungi</taxon>
        <taxon>Dikarya</taxon>
        <taxon>Basidiomycota</taxon>
        <taxon>Agaricomycotina</taxon>
        <taxon>Agaricomycetes</taxon>
        <taxon>Agaricomycetidae</taxon>
        <taxon>Agaricales</taxon>
        <taxon>Agaricineae</taxon>
        <taxon>Strophariaceae</taxon>
        <taxon>Hypholoma</taxon>
    </lineage>
</organism>